<dbReference type="EMBL" id="VRMN01000004">
    <property type="protein sequence ID" value="KAA8494916.1"/>
    <property type="molecule type" value="Genomic_DNA"/>
</dbReference>
<dbReference type="PRINTS" id="PR00061">
    <property type="entry name" value="RIBOSOMALL19"/>
</dbReference>
<dbReference type="InterPro" id="IPR038657">
    <property type="entry name" value="Ribosomal_bL19_sf"/>
</dbReference>
<name>A0A5J4YU84_PORPP</name>
<sequence length="318" mass="36118">MWNVRRNVLPLPPDVKRVDGVMRGFGEMSDRWSRVTTNSSALGFRQCGARRGLHRSSGSRVAASPDGDAREASADTGPAGETAHGDEPDYVVTRRRITELEKKLKFARRLTSPIPRDKRVWVDVEKQRALGRDIDLATKRALGPAARQAVNRKLKNNAYPYEPLFSERKVYMPRTDARHRVRGLMQLLNLEERKRYLEEGHGGVLLKKIPDVNAGDVIRLKLRSEKDPDTFKYFTGLVIARRNYTGLSASIILRNVVDGVAVERKFKMFSPLIVDAELLKRQWRGQAKLYYLREQPLKESDFGPATLPPATATKNTRK</sequence>
<feature type="region of interest" description="Disordered" evidence="4">
    <location>
        <begin position="299"/>
        <end position="318"/>
    </location>
</feature>
<evidence type="ECO:0000256" key="4">
    <source>
        <dbReference type="SAM" id="MobiDB-lite"/>
    </source>
</evidence>
<evidence type="ECO:0000256" key="3">
    <source>
        <dbReference type="ARBA" id="ARBA00023274"/>
    </source>
</evidence>
<evidence type="ECO:0000256" key="1">
    <source>
        <dbReference type="ARBA" id="ARBA00005781"/>
    </source>
</evidence>
<dbReference type="Proteomes" id="UP000324585">
    <property type="component" value="Unassembled WGS sequence"/>
</dbReference>
<dbReference type="Gene3D" id="2.30.30.790">
    <property type="match status" value="1"/>
</dbReference>
<keyword evidence="2 5" id="KW-0689">Ribosomal protein</keyword>
<protein>
    <submittedName>
        <fullName evidence="5">50S ribosomal protein L19</fullName>
    </submittedName>
</protein>
<dbReference type="GO" id="GO:0005762">
    <property type="term" value="C:mitochondrial large ribosomal subunit"/>
    <property type="evidence" value="ECO:0007669"/>
    <property type="project" value="TreeGrafter"/>
</dbReference>
<dbReference type="InterPro" id="IPR001857">
    <property type="entry name" value="Ribosomal_bL19"/>
</dbReference>
<proteinExistence type="inferred from homology"/>
<dbReference type="GO" id="GO:0003735">
    <property type="term" value="F:structural constituent of ribosome"/>
    <property type="evidence" value="ECO:0007669"/>
    <property type="project" value="InterPro"/>
</dbReference>
<dbReference type="GO" id="GO:0006412">
    <property type="term" value="P:translation"/>
    <property type="evidence" value="ECO:0007669"/>
    <property type="project" value="InterPro"/>
</dbReference>
<organism evidence="5 6">
    <name type="scientific">Porphyridium purpureum</name>
    <name type="common">Red alga</name>
    <name type="synonym">Porphyridium cruentum</name>
    <dbReference type="NCBI Taxonomy" id="35688"/>
    <lineage>
        <taxon>Eukaryota</taxon>
        <taxon>Rhodophyta</taxon>
        <taxon>Bangiophyceae</taxon>
        <taxon>Porphyridiales</taxon>
        <taxon>Porphyridiaceae</taxon>
        <taxon>Porphyridium</taxon>
    </lineage>
</organism>
<dbReference type="PANTHER" id="PTHR15680:SF9">
    <property type="entry name" value="LARGE RIBOSOMAL SUBUNIT PROTEIN BL19M"/>
    <property type="match status" value="1"/>
</dbReference>
<evidence type="ECO:0000313" key="6">
    <source>
        <dbReference type="Proteomes" id="UP000324585"/>
    </source>
</evidence>
<keyword evidence="3" id="KW-0687">Ribonucleoprotein</keyword>
<dbReference type="SUPFAM" id="SSF50104">
    <property type="entry name" value="Translation proteins SH3-like domain"/>
    <property type="match status" value="1"/>
</dbReference>
<feature type="region of interest" description="Disordered" evidence="4">
    <location>
        <begin position="53"/>
        <end position="90"/>
    </location>
</feature>
<keyword evidence="6" id="KW-1185">Reference proteome</keyword>
<accession>A0A5J4YU84</accession>
<comment type="similarity">
    <text evidence="1">Belongs to the bacterial ribosomal protein bL19 family.</text>
</comment>
<dbReference type="PANTHER" id="PTHR15680">
    <property type="entry name" value="RIBOSOMAL PROTEIN L19"/>
    <property type="match status" value="1"/>
</dbReference>
<evidence type="ECO:0000313" key="5">
    <source>
        <dbReference type="EMBL" id="KAA8494916.1"/>
    </source>
</evidence>
<dbReference type="OrthoDB" id="5945at2759"/>
<gene>
    <name evidence="5" type="ORF">FVE85_3157</name>
</gene>
<evidence type="ECO:0000256" key="2">
    <source>
        <dbReference type="ARBA" id="ARBA00022980"/>
    </source>
</evidence>
<reference evidence="6" key="1">
    <citation type="journal article" date="2019" name="Nat. Commun.">
        <title>Expansion of phycobilisome linker gene families in mesophilic red algae.</title>
        <authorList>
            <person name="Lee J."/>
            <person name="Kim D."/>
            <person name="Bhattacharya D."/>
            <person name="Yoon H.S."/>
        </authorList>
    </citation>
    <scope>NUCLEOTIDE SEQUENCE [LARGE SCALE GENOMIC DNA]</scope>
    <source>
        <strain evidence="6">CCMP 1328</strain>
    </source>
</reference>
<dbReference type="AlphaFoldDB" id="A0A5J4YU84"/>
<comment type="caution">
    <text evidence="5">The sequence shown here is derived from an EMBL/GenBank/DDBJ whole genome shotgun (WGS) entry which is preliminary data.</text>
</comment>
<dbReference type="InterPro" id="IPR008991">
    <property type="entry name" value="Translation_prot_SH3-like_sf"/>
</dbReference>
<dbReference type="Pfam" id="PF01245">
    <property type="entry name" value="Ribosomal_L19"/>
    <property type="match status" value="1"/>
</dbReference>